<evidence type="ECO:0000313" key="1">
    <source>
        <dbReference type="EMBL" id="KAF4671897.1"/>
    </source>
</evidence>
<evidence type="ECO:0000313" key="2">
    <source>
        <dbReference type="Proteomes" id="UP000591131"/>
    </source>
</evidence>
<reference evidence="1 2" key="1">
    <citation type="submission" date="2020-04" db="EMBL/GenBank/DDBJ databases">
        <title>Perkinsus chesapeaki whole genome sequence.</title>
        <authorList>
            <person name="Bogema D.R."/>
        </authorList>
    </citation>
    <scope>NUCLEOTIDE SEQUENCE [LARGE SCALE GENOMIC DNA]</scope>
    <source>
        <strain evidence="1">ATCC PRA-425</strain>
    </source>
</reference>
<dbReference type="AlphaFoldDB" id="A0A7J6MKD5"/>
<evidence type="ECO:0008006" key="3">
    <source>
        <dbReference type="Google" id="ProtNLM"/>
    </source>
</evidence>
<dbReference type="InterPro" id="IPR012334">
    <property type="entry name" value="Pectin_lyas_fold"/>
</dbReference>
<accession>A0A7J6MKD5</accession>
<dbReference type="InterPro" id="IPR011050">
    <property type="entry name" value="Pectin_lyase_fold/virulence"/>
</dbReference>
<protein>
    <recommendedName>
        <fullName evidence="3">Right handed beta helix domain-containing protein</fullName>
    </recommendedName>
</protein>
<dbReference type="SUPFAM" id="SSF51126">
    <property type="entry name" value="Pectin lyase-like"/>
    <property type="match status" value="1"/>
</dbReference>
<dbReference type="Proteomes" id="UP000591131">
    <property type="component" value="Unassembled WGS sequence"/>
</dbReference>
<dbReference type="Gene3D" id="2.160.20.10">
    <property type="entry name" value="Single-stranded right-handed beta-helix, Pectin lyase-like"/>
    <property type="match status" value="1"/>
</dbReference>
<proteinExistence type="predicted"/>
<gene>
    <name evidence="1" type="ORF">FOL47_001118</name>
</gene>
<sequence length="312" mass="33446">MSELEELVRSAHQLIPQRARRDSLDVTEQMREVLAFIGTVCGPARPNSYSPSMDLKVKTESKELPQIIKNAITDGTRVVRITDEGIIDMRSPIVVAQRGASITIEGIRQRTILKCSLGPVLMIAAPHTRVTLKNLVLDGSLGSGRESSYDVVELTTGRDETGTVVVKFESCRIANSARNLIRVTSGAASVSLSRSPVSPPSSPYYAFLFGAAECVLENCDSCGVQASSNAVFSLTDCMVQSCRGPAAVSVAGLARADLISTRISDSRVGLLVEDTASFTLNNSTITTCTQGVLVNGGAFNYHDQRIIKGTQY</sequence>
<dbReference type="EMBL" id="JAAPAO010000125">
    <property type="protein sequence ID" value="KAF4671897.1"/>
    <property type="molecule type" value="Genomic_DNA"/>
</dbReference>
<keyword evidence="2" id="KW-1185">Reference proteome</keyword>
<comment type="caution">
    <text evidence="1">The sequence shown here is derived from an EMBL/GenBank/DDBJ whole genome shotgun (WGS) entry which is preliminary data.</text>
</comment>
<organism evidence="1 2">
    <name type="scientific">Perkinsus chesapeaki</name>
    <name type="common">Clam parasite</name>
    <name type="synonym">Perkinsus andrewsi</name>
    <dbReference type="NCBI Taxonomy" id="330153"/>
    <lineage>
        <taxon>Eukaryota</taxon>
        <taxon>Sar</taxon>
        <taxon>Alveolata</taxon>
        <taxon>Perkinsozoa</taxon>
        <taxon>Perkinsea</taxon>
        <taxon>Perkinsida</taxon>
        <taxon>Perkinsidae</taxon>
        <taxon>Perkinsus</taxon>
    </lineage>
</organism>
<name>A0A7J6MKD5_PERCH</name>